<dbReference type="EMBL" id="AP018448">
    <property type="protein sequence ID" value="BBC34255.1"/>
    <property type="molecule type" value="Genomic_DNA"/>
</dbReference>
<evidence type="ECO:0000313" key="2">
    <source>
        <dbReference type="Proteomes" id="UP001321542"/>
    </source>
</evidence>
<reference evidence="1 2" key="1">
    <citation type="journal article" date="2010" name="ChemBioChem">
        <title>Cloning and characterization of the biosynthetic gene cluster of 16-membered macrolide antibiotic FD-891: involvement of a dual functional cytochrome P450 monooxygenase catalyzing epoxidation and hydroxylation.</title>
        <authorList>
            <person name="Kudo F."/>
            <person name="Motegi A."/>
            <person name="Mizoue K."/>
            <person name="Eguchi T."/>
        </authorList>
    </citation>
    <scope>NUCLEOTIDE SEQUENCE [LARGE SCALE GENOMIC DNA]</scope>
    <source>
        <strain evidence="1 2">A-8890</strain>
    </source>
</reference>
<name>A0ABN5VLB2_9ACTN</name>
<reference evidence="1 2" key="2">
    <citation type="journal article" date="2023" name="ChemBioChem">
        <title>Acyltransferase Domain Exchange between Two Independent Type I Polyketide Synthases in the Same Producer Strain of Macrolide Antibiotics.</title>
        <authorList>
            <person name="Kudo F."/>
            <person name="Kishikawa K."/>
            <person name="Tsuboi K."/>
            <person name="Kido T."/>
            <person name="Usui T."/>
            <person name="Hashimoto J."/>
            <person name="Shin-Ya K."/>
            <person name="Miyanaga A."/>
            <person name="Eguchi T."/>
        </authorList>
    </citation>
    <scope>NUCLEOTIDE SEQUENCE [LARGE SCALE GENOMIC DNA]</scope>
    <source>
        <strain evidence="1 2">A-8890</strain>
    </source>
</reference>
<organism evidence="1 2">
    <name type="scientific">Streptomyces graminofaciens</name>
    <dbReference type="NCBI Taxonomy" id="68212"/>
    <lineage>
        <taxon>Bacteria</taxon>
        <taxon>Bacillati</taxon>
        <taxon>Actinomycetota</taxon>
        <taxon>Actinomycetes</taxon>
        <taxon>Kitasatosporales</taxon>
        <taxon>Streptomycetaceae</taxon>
        <taxon>Streptomyces</taxon>
    </lineage>
</organism>
<keyword evidence="2" id="KW-1185">Reference proteome</keyword>
<accession>A0ABN5VLB2</accession>
<sequence length="120" mass="12748">MRVGGVADRAERPAAVAFQQGVLDVLRDEPGDVRHPVRPLLDPPAALYDGFLDHGHDIGLGDVARDEIGEHERASRVQYLFKGAYGVTGADGIIGVTAGAHASIVRTLDRTPGPKISFIV</sequence>
<dbReference type="Proteomes" id="UP001321542">
    <property type="component" value="Chromosome"/>
</dbReference>
<evidence type="ECO:0000313" key="1">
    <source>
        <dbReference type="EMBL" id="BBC34255.1"/>
    </source>
</evidence>
<gene>
    <name evidence="1" type="ORF">SGFS_055490</name>
</gene>
<proteinExistence type="predicted"/>
<protein>
    <submittedName>
        <fullName evidence="1">Uncharacterized protein</fullName>
    </submittedName>
</protein>